<feature type="coiled-coil region" evidence="1">
    <location>
        <begin position="10"/>
        <end position="37"/>
    </location>
</feature>
<dbReference type="AlphaFoldDB" id="A0AAV7CBR0"/>
<proteinExistence type="predicted"/>
<evidence type="ECO:0000313" key="2">
    <source>
        <dbReference type="EMBL" id="KAG8581732.1"/>
    </source>
</evidence>
<reference evidence="2" key="1">
    <citation type="thesis" date="2020" institute="ProQuest LLC" country="789 East Eisenhower Parkway, Ann Arbor, MI, USA">
        <title>Comparative Genomics and Chromosome Evolution.</title>
        <authorList>
            <person name="Mudd A.B."/>
        </authorList>
    </citation>
    <scope>NUCLEOTIDE SEQUENCE</scope>
    <source>
        <strain evidence="2">237g6f4</strain>
        <tissue evidence="2">Blood</tissue>
    </source>
</reference>
<keyword evidence="3" id="KW-1185">Reference proteome</keyword>
<dbReference type="PANTHER" id="PTHR35352">
    <property type="entry name" value="COILED-COIL DOMAIN-CONTAINING PROTEIN 150"/>
    <property type="match status" value="1"/>
</dbReference>
<dbReference type="InterPro" id="IPR038807">
    <property type="entry name" value="CCDC150"/>
</dbReference>
<dbReference type="Proteomes" id="UP000824782">
    <property type="component" value="Unassembled WGS sequence"/>
</dbReference>
<gene>
    <name evidence="2" type="ORF">GDO81_007784</name>
</gene>
<sequence>MEQEMLQSSLWAKQQEIKHLEERVAMLEQEKHAQTQVESLLDELTYSKSKLAYEKGKLQSRVEQLQSDLQSFGDARSENSKLCKLNAALQARYTQTEHLLLCKDKELALAIKARDEAIKEKKKLRQQIDTLEEMERNAKAVLQQQLSMECGERTRISETLENVLSSHVKLQKDLEKMQTELGRKDNELLSLQKDRTQRLKCVEKLKAELQECNRKLHSSQCQLRGEIEPLQKLAEVAREDNQKLSHALDMALQRNSALQNQVNELEQHKELQEKQLCLNQTKAEEDYRLKEKLFEEQLASLKKQQQIEKREAKKAVRKEVTELKKALDSVTTKATELSRINRELENETLHQKDLIHSLQTQVQSFNENKRTAKQNERTQDLEAELIHMKKIKESYEKNNNEQYKRIQEFINEVDIMRKEINEATSQKGKESNLQKQLKEEVTSRKKLEQRCKELECTVQKLKQLKLDPEMRDVSEQSEQITVSLQEAHSWLRSNFDELQLQILRNRQEIMKEVSNIDVALTRYSPLEWGGLVLVSYAFPLKRMLDRAAIMGVLVGLCSGPLPHFATKRGAQGAHTVPTKTPW</sequence>
<dbReference type="PANTHER" id="PTHR35352:SF1">
    <property type="entry name" value="COILED-COIL DOMAIN-CONTAINING PROTEIN 150"/>
    <property type="match status" value="1"/>
</dbReference>
<evidence type="ECO:0000256" key="1">
    <source>
        <dbReference type="SAM" id="Coils"/>
    </source>
</evidence>
<feature type="coiled-coil region" evidence="1">
    <location>
        <begin position="107"/>
        <end position="464"/>
    </location>
</feature>
<organism evidence="2 3">
    <name type="scientific">Engystomops pustulosus</name>
    <name type="common">Tungara frog</name>
    <name type="synonym">Physalaemus pustulosus</name>
    <dbReference type="NCBI Taxonomy" id="76066"/>
    <lineage>
        <taxon>Eukaryota</taxon>
        <taxon>Metazoa</taxon>
        <taxon>Chordata</taxon>
        <taxon>Craniata</taxon>
        <taxon>Vertebrata</taxon>
        <taxon>Euteleostomi</taxon>
        <taxon>Amphibia</taxon>
        <taxon>Batrachia</taxon>
        <taxon>Anura</taxon>
        <taxon>Neobatrachia</taxon>
        <taxon>Hyloidea</taxon>
        <taxon>Leptodactylidae</taxon>
        <taxon>Leiuperinae</taxon>
        <taxon>Engystomops</taxon>
    </lineage>
</organism>
<comment type="caution">
    <text evidence="2">The sequence shown here is derived from an EMBL/GenBank/DDBJ whole genome shotgun (WGS) entry which is preliminary data.</text>
</comment>
<evidence type="ECO:0000313" key="3">
    <source>
        <dbReference type="Proteomes" id="UP000824782"/>
    </source>
</evidence>
<name>A0AAV7CBR0_ENGPU</name>
<protein>
    <recommendedName>
        <fullName evidence="4">Coiled-coil domain-containing protein 30</fullName>
    </recommendedName>
</protein>
<keyword evidence="1" id="KW-0175">Coiled coil</keyword>
<accession>A0AAV7CBR0</accession>
<evidence type="ECO:0008006" key="4">
    <source>
        <dbReference type="Google" id="ProtNLM"/>
    </source>
</evidence>
<dbReference type="EMBL" id="WNYA01000003">
    <property type="protein sequence ID" value="KAG8581732.1"/>
    <property type="molecule type" value="Genomic_DNA"/>
</dbReference>